<keyword evidence="8" id="KW-0735">Signal-anchor</keyword>
<keyword evidence="4" id="KW-0808">Transferase</keyword>
<keyword evidence="18" id="KW-1185">Reference proteome</keyword>
<dbReference type="FunFam" id="1.10.510.10:FF:000021">
    <property type="entry name" value="Serine/threonine protein kinase"/>
    <property type="match status" value="1"/>
</dbReference>
<dbReference type="SMART" id="SM00220">
    <property type="entry name" value="S_TKc"/>
    <property type="match status" value="1"/>
</dbReference>
<dbReference type="PANTHER" id="PTHR43289">
    <property type="entry name" value="MITOGEN-ACTIVATED PROTEIN KINASE KINASE KINASE 20-RELATED"/>
    <property type="match status" value="1"/>
</dbReference>
<keyword evidence="7 13" id="KW-0067">ATP-binding</keyword>
<dbReference type="PROSITE" id="PS00107">
    <property type="entry name" value="PROTEIN_KINASE_ATP"/>
    <property type="match status" value="1"/>
</dbReference>
<evidence type="ECO:0000256" key="10">
    <source>
        <dbReference type="ARBA" id="ARBA00048679"/>
    </source>
</evidence>
<evidence type="ECO:0000256" key="14">
    <source>
        <dbReference type="SAM" id="MobiDB-lite"/>
    </source>
</evidence>
<keyword evidence="2 17" id="KW-0723">Serine/threonine-protein kinase</keyword>
<proteinExistence type="predicted"/>
<evidence type="ECO:0000256" key="4">
    <source>
        <dbReference type="ARBA" id="ARBA00022679"/>
    </source>
</evidence>
<dbReference type="PROSITE" id="PS00108">
    <property type="entry name" value="PROTEIN_KINASE_ST"/>
    <property type="match status" value="1"/>
</dbReference>
<feature type="transmembrane region" description="Helical" evidence="15">
    <location>
        <begin position="299"/>
        <end position="320"/>
    </location>
</feature>
<dbReference type="GO" id="GO:0004674">
    <property type="term" value="F:protein serine/threonine kinase activity"/>
    <property type="evidence" value="ECO:0007669"/>
    <property type="project" value="UniProtKB-KW"/>
</dbReference>
<sequence length="488" mass="55266">MMEGMKLAGRYKILHSLGGGGMAVVYKAKDLLIDRYVAVKVMNNSLVHDQDFIRRFFREAKAAGSLSHPNIVSVYDVGREGSVYYMVMEYVSGPSLIQLIKKEGPFSPEKAVTIASQICDGLSHAHRHGIIHRDIKPHNILVDRDHRYKVADFGISHLPSASTITTKTGYVMGSVHYFSPEQASGGRIDCSTDIYSLGILLYEMLTKKVPFNGDSSISIALKHLQEPVPDPRIYNPNIPEALRQVMLRALDKDPKKRYQTAAEMKYALQHALKKPDAHMLPVNRNQQKKPKRKWSLKKIGILSGTAMLGLLLLSLFYQMIGETKQETGQESNPGQTAVPQEKPDEVQPEWNHKWWKEIPGEEKTESRMFRDFHVTGENGKYEVTLKVNNDLPGRTFYYDIYAVDGFSSRLVLNGQAVTFHKDRDKDYTTVDFKVNIPKEAILPLSGKGIAKITIYSLNREDDEKKEKYTIDNLLQLWGPLPNGELDNF</sequence>
<feature type="compositionally biased region" description="Polar residues" evidence="14">
    <location>
        <begin position="326"/>
        <end position="338"/>
    </location>
</feature>
<dbReference type="Pfam" id="PF00069">
    <property type="entry name" value="Pkinase"/>
    <property type="match status" value="1"/>
</dbReference>
<dbReference type="Gene3D" id="3.30.200.20">
    <property type="entry name" value="Phosphorylase Kinase, domain 1"/>
    <property type="match status" value="1"/>
</dbReference>
<comment type="subcellular location">
    <subcellularLocation>
        <location evidence="11">Spore membrane</location>
        <topology evidence="11">Single-pass type II membrane protein</topology>
    </subcellularLocation>
</comment>
<comment type="catalytic activity">
    <reaction evidence="9">
        <text>L-threonyl-[protein] + ATP = O-phospho-L-threonyl-[protein] + ADP + H(+)</text>
        <dbReference type="Rhea" id="RHEA:46608"/>
        <dbReference type="Rhea" id="RHEA-COMP:11060"/>
        <dbReference type="Rhea" id="RHEA-COMP:11605"/>
        <dbReference type="ChEBI" id="CHEBI:15378"/>
        <dbReference type="ChEBI" id="CHEBI:30013"/>
        <dbReference type="ChEBI" id="CHEBI:30616"/>
        <dbReference type="ChEBI" id="CHEBI:61977"/>
        <dbReference type="ChEBI" id="CHEBI:456216"/>
        <dbReference type="EC" id="2.7.11.1"/>
    </reaction>
</comment>
<evidence type="ECO:0000256" key="11">
    <source>
        <dbReference type="ARBA" id="ARBA00060432"/>
    </source>
</evidence>
<dbReference type="Proteomes" id="UP000538292">
    <property type="component" value="Unassembled WGS sequence"/>
</dbReference>
<evidence type="ECO:0000259" key="16">
    <source>
        <dbReference type="PROSITE" id="PS50011"/>
    </source>
</evidence>
<evidence type="ECO:0000256" key="7">
    <source>
        <dbReference type="ARBA" id="ARBA00022840"/>
    </source>
</evidence>
<feature type="binding site" evidence="13">
    <location>
        <position position="40"/>
    </location>
    <ligand>
        <name>ATP</name>
        <dbReference type="ChEBI" id="CHEBI:30616"/>
    </ligand>
</feature>
<name>A0A7W1XTJ0_9BACL</name>
<dbReference type="PROSITE" id="PS50011">
    <property type="entry name" value="PROTEIN_KINASE_DOM"/>
    <property type="match status" value="1"/>
</dbReference>
<evidence type="ECO:0000313" key="17">
    <source>
        <dbReference type="EMBL" id="MBA4602906.1"/>
    </source>
</evidence>
<dbReference type="FunFam" id="3.30.200.20:FF:000035">
    <property type="entry name" value="Serine/threonine protein kinase Stk1"/>
    <property type="match status" value="1"/>
</dbReference>
<evidence type="ECO:0000256" key="5">
    <source>
        <dbReference type="ARBA" id="ARBA00022741"/>
    </source>
</evidence>
<dbReference type="CDD" id="cd14014">
    <property type="entry name" value="STKc_PknB_like"/>
    <property type="match status" value="1"/>
</dbReference>
<dbReference type="GO" id="GO:0071224">
    <property type="term" value="P:cellular response to peptidoglycan"/>
    <property type="evidence" value="ECO:0007669"/>
    <property type="project" value="UniProtKB-ARBA"/>
</dbReference>
<accession>A0A7W1XTJ0</accession>
<feature type="region of interest" description="Disordered" evidence="14">
    <location>
        <begin position="326"/>
        <end position="349"/>
    </location>
</feature>
<dbReference type="InterPro" id="IPR000719">
    <property type="entry name" value="Prot_kinase_dom"/>
</dbReference>
<evidence type="ECO:0000256" key="2">
    <source>
        <dbReference type="ARBA" id="ARBA00022527"/>
    </source>
</evidence>
<keyword evidence="15" id="KW-0472">Membrane</keyword>
<dbReference type="Gene3D" id="1.10.510.10">
    <property type="entry name" value="Transferase(Phosphotransferase) domain 1"/>
    <property type="match status" value="1"/>
</dbReference>
<dbReference type="GO" id="GO:0009847">
    <property type="term" value="P:spore germination"/>
    <property type="evidence" value="ECO:0007669"/>
    <property type="project" value="UniProtKB-ARBA"/>
</dbReference>
<evidence type="ECO:0000256" key="9">
    <source>
        <dbReference type="ARBA" id="ARBA00047899"/>
    </source>
</evidence>
<comment type="caution">
    <text evidence="17">The sequence shown here is derived from an EMBL/GenBank/DDBJ whole genome shotgun (WGS) entry which is preliminary data.</text>
</comment>
<organism evidence="17 18">
    <name type="scientific">Thermoactinomyces mirandus</name>
    <dbReference type="NCBI Taxonomy" id="2756294"/>
    <lineage>
        <taxon>Bacteria</taxon>
        <taxon>Bacillati</taxon>
        <taxon>Bacillota</taxon>
        <taxon>Bacilli</taxon>
        <taxon>Bacillales</taxon>
        <taxon>Thermoactinomycetaceae</taxon>
        <taxon>Thermoactinomyces</taxon>
    </lineage>
</organism>
<keyword evidence="6 17" id="KW-0418">Kinase</keyword>
<keyword evidence="3" id="KW-0309">Germination</keyword>
<feature type="domain" description="Protein kinase" evidence="16">
    <location>
        <begin position="11"/>
        <end position="273"/>
    </location>
</feature>
<gene>
    <name evidence="17" type="ORF">H2C83_11395</name>
</gene>
<evidence type="ECO:0000256" key="15">
    <source>
        <dbReference type="SAM" id="Phobius"/>
    </source>
</evidence>
<dbReference type="RefSeq" id="WP_181740913.1">
    <property type="nucleotide sequence ID" value="NZ_JACEOL010000036.1"/>
</dbReference>
<dbReference type="GO" id="GO:0007165">
    <property type="term" value="P:signal transduction"/>
    <property type="evidence" value="ECO:0007669"/>
    <property type="project" value="UniProtKB-ARBA"/>
</dbReference>
<evidence type="ECO:0000256" key="1">
    <source>
        <dbReference type="ARBA" id="ARBA00012513"/>
    </source>
</evidence>
<comment type="catalytic activity">
    <reaction evidence="10">
        <text>L-seryl-[protein] + ATP = O-phospho-L-seryl-[protein] + ADP + H(+)</text>
        <dbReference type="Rhea" id="RHEA:17989"/>
        <dbReference type="Rhea" id="RHEA-COMP:9863"/>
        <dbReference type="Rhea" id="RHEA-COMP:11604"/>
        <dbReference type="ChEBI" id="CHEBI:15378"/>
        <dbReference type="ChEBI" id="CHEBI:29999"/>
        <dbReference type="ChEBI" id="CHEBI:30616"/>
        <dbReference type="ChEBI" id="CHEBI:83421"/>
        <dbReference type="ChEBI" id="CHEBI:456216"/>
        <dbReference type="EC" id="2.7.11.1"/>
    </reaction>
</comment>
<evidence type="ECO:0000256" key="6">
    <source>
        <dbReference type="ARBA" id="ARBA00022777"/>
    </source>
</evidence>
<keyword evidence="15" id="KW-1133">Transmembrane helix</keyword>
<dbReference type="InterPro" id="IPR008271">
    <property type="entry name" value="Ser/Thr_kinase_AS"/>
</dbReference>
<dbReference type="InterPro" id="IPR017441">
    <property type="entry name" value="Protein_kinase_ATP_BS"/>
</dbReference>
<keyword evidence="15" id="KW-0812">Transmembrane</keyword>
<dbReference type="EMBL" id="JACEOL010000036">
    <property type="protein sequence ID" value="MBA4602906.1"/>
    <property type="molecule type" value="Genomic_DNA"/>
</dbReference>
<protein>
    <recommendedName>
        <fullName evidence="12">Serine/threonine-protein kinase PrkC</fullName>
        <ecNumber evidence="1">2.7.11.1</ecNumber>
    </recommendedName>
</protein>
<evidence type="ECO:0000256" key="8">
    <source>
        <dbReference type="ARBA" id="ARBA00022968"/>
    </source>
</evidence>
<dbReference type="GO" id="GO:0005524">
    <property type="term" value="F:ATP binding"/>
    <property type="evidence" value="ECO:0007669"/>
    <property type="project" value="UniProtKB-UniRule"/>
</dbReference>
<reference evidence="17 18" key="1">
    <citation type="submission" date="2020-07" db="EMBL/GenBank/DDBJ databases">
        <title>Thermoactinomyces phylogeny.</title>
        <authorList>
            <person name="Dunlap C."/>
        </authorList>
    </citation>
    <scope>NUCLEOTIDE SEQUENCE [LARGE SCALE GENOMIC DNA]</scope>
    <source>
        <strain evidence="17 18">AMNI-1</strain>
    </source>
</reference>
<dbReference type="PANTHER" id="PTHR43289:SF34">
    <property type="entry name" value="SERINE_THREONINE-PROTEIN KINASE YBDM-RELATED"/>
    <property type="match status" value="1"/>
</dbReference>
<keyword evidence="5 13" id="KW-0547">Nucleotide-binding</keyword>
<evidence type="ECO:0000256" key="3">
    <source>
        <dbReference type="ARBA" id="ARBA00022544"/>
    </source>
</evidence>
<evidence type="ECO:0000313" key="18">
    <source>
        <dbReference type="Proteomes" id="UP000538292"/>
    </source>
</evidence>
<dbReference type="SUPFAM" id="SSF56112">
    <property type="entry name" value="Protein kinase-like (PK-like)"/>
    <property type="match status" value="1"/>
</dbReference>
<dbReference type="AlphaFoldDB" id="A0A7W1XTJ0"/>
<evidence type="ECO:0000256" key="12">
    <source>
        <dbReference type="ARBA" id="ARBA00070041"/>
    </source>
</evidence>
<dbReference type="EC" id="2.7.11.1" evidence="1"/>
<evidence type="ECO:0000256" key="13">
    <source>
        <dbReference type="PROSITE-ProRule" id="PRU10141"/>
    </source>
</evidence>
<dbReference type="InterPro" id="IPR011009">
    <property type="entry name" value="Kinase-like_dom_sf"/>
</dbReference>